<evidence type="ECO:0000313" key="3">
    <source>
        <dbReference type="EMBL" id="CAG9135883.1"/>
    </source>
</evidence>
<dbReference type="SUPFAM" id="SSF47565">
    <property type="entry name" value="Insect pheromone/odorant-binding proteins"/>
    <property type="match status" value="1"/>
</dbReference>
<dbReference type="InterPro" id="IPR006170">
    <property type="entry name" value="PBP/GOBP"/>
</dbReference>
<comment type="caution">
    <text evidence="3">The sequence shown here is derived from an EMBL/GenBank/DDBJ whole genome shotgun (WGS) entry which is preliminary data.</text>
</comment>
<dbReference type="Pfam" id="PF01395">
    <property type="entry name" value="PBP_GOBP"/>
    <property type="match status" value="1"/>
</dbReference>
<proteinExistence type="predicted"/>
<dbReference type="SMART" id="SM00708">
    <property type="entry name" value="PhBP"/>
    <property type="match status" value="1"/>
</dbReference>
<reference evidence="3" key="1">
    <citation type="submission" date="2020-11" db="EMBL/GenBank/DDBJ databases">
        <authorList>
            <person name="Whiteford S."/>
        </authorList>
    </citation>
    <scope>NUCLEOTIDE SEQUENCE</scope>
</reference>
<organism evidence="3 4">
    <name type="scientific">Plutella xylostella</name>
    <name type="common">Diamondback moth</name>
    <name type="synonym">Plutella maculipennis</name>
    <dbReference type="NCBI Taxonomy" id="51655"/>
    <lineage>
        <taxon>Eukaryota</taxon>
        <taxon>Metazoa</taxon>
        <taxon>Ecdysozoa</taxon>
        <taxon>Arthropoda</taxon>
        <taxon>Hexapoda</taxon>
        <taxon>Insecta</taxon>
        <taxon>Pterygota</taxon>
        <taxon>Neoptera</taxon>
        <taxon>Endopterygota</taxon>
        <taxon>Lepidoptera</taxon>
        <taxon>Glossata</taxon>
        <taxon>Ditrysia</taxon>
        <taxon>Yponomeutoidea</taxon>
        <taxon>Plutellidae</taxon>
        <taxon>Plutella</taxon>
    </lineage>
</organism>
<sequence length="161" mass="17837">MKMGSSIYVAFLAVAFVAIFGNTHAISDENREKLKKEMAPIFMECAKEGSLNLDDLKQYKGVKELPADEGVTCFFACAFKKIGMIDDKGMFAVEESVERGKKYMDSEEKQKHLEEAANTCASVNDESVSDGDKGCERAKHLYECLIKQAEKFGLELPTSAV</sequence>
<evidence type="ECO:0000313" key="4">
    <source>
        <dbReference type="Proteomes" id="UP000653454"/>
    </source>
</evidence>
<dbReference type="GO" id="GO:0005615">
    <property type="term" value="C:extracellular space"/>
    <property type="evidence" value="ECO:0007669"/>
    <property type="project" value="TreeGrafter"/>
</dbReference>
<dbReference type="GO" id="GO:0005549">
    <property type="term" value="F:odorant binding"/>
    <property type="evidence" value="ECO:0007669"/>
    <property type="project" value="InterPro"/>
</dbReference>
<evidence type="ECO:0000256" key="2">
    <source>
        <dbReference type="SAM" id="SignalP"/>
    </source>
</evidence>
<dbReference type="InterPro" id="IPR036728">
    <property type="entry name" value="PBP_GOBP_sf"/>
</dbReference>
<dbReference type="EMBL" id="CAJHNJ030000117">
    <property type="protein sequence ID" value="CAG9135883.1"/>
    <property type="molecule type" value="Genomic_DNA"/>
</dbReference>
<keyword evidence="4" id="KW-1185">Reference proteome</keyword>
<dbReference type="GO" id="GO:0007608">
    <property type="term" value="P:sensory perception of smell"/>
    <property type="evidence" value="ECO:0007669"/>
    <property type="project" value="TreeGrafter"/>
</dbReference>
<dbReference type="AlphaFoldDB" id="A0A8S4G447"/>
<dbReference type="PANTHER" id="PTHR11857">
    <property type="entry name" value="ODORANT BINDING PROTEIN-RELATED"/>
    <property type="match status" value="1"/>
</dbReference>
<feature type="signal peptide" evidence="2">
    <location>
        <begin position="1"/>
        <end position="25"/>
    </location>
</feature>
<protein>
    <submittedName>
        <fullName evidence="3">(diamondback moth) hypothetical protein</fullName>
    </submittedName>
</protein>
<feature type="chain" id="PRO_5035909433" evidence="2">
    <location>
        <begin position="26"/>
        <end position="161"/>
    </location>
</feature>
<dbReference type="CDD" id="cd23992">
    <property type="entry name" value="PBP_GOBP"/>
    <property type="match status" value="1"/>
</dbReference>
<dbReference type="Proteomes" id="UP000653454">
    <property type="component" value="Unassembled WGS sequence"/>
</dbReference>
<accession>A0A8S4G447</accession>
<gene>
    <name evidence="3" type="ORF">PLXY2_LOCUS14139</name>
</gene>
<dbReference type="Gene3D" id="1.10.238.20">
    <property type="entry name" value="Pheromone/general odorant binding protein domain"/>
    <property type="match status" value="1"/>
</dbReference>
<name>A0A8S4G447_PLUXY</name>
<keyword evidence="1 2" id="KW-0732">Signal</keyword>
<evidence type="ECO:0000256" key="1">
    <source>
        <dbReference type="ARBA" id="ARBA00022729"/>
    </source>
</evidence>